<keyword evidence="2" id="KW-1185">Reference proteome</keyword>
<sequence>MQNTVQLRNQCNEFDIKAQGFNLKILELKLSKQIEQSQEECDGNERQVD</sequence>
<gene>
    <name evidence="1" type="ORF">PPRIM_AZ9-3.1.T1330172</name>
</gene>
<name>A0A8S1PW07_PARPR</name>
<proteinExistence type="predicted"/>
<reference evidence="1" key="1">
    <citation type="submission" date="2021-01" db="EMBL/GenBank/DDBJ databases">
        <authorList>
            <consortium name="Genoscope - CEA"/>
            <person name="William W."/>
        </authorList>
    </citation>
    <scope>NUCLEOTIDE SEQUENCE</scope>
</reference>
<comment type="caution">
    <text evidence="1">The sequence shown here is derived from an EMBL/GenBank/DDBJ whole genome shotgun (WGS) entry which is preliminary data.</text>
</comment>
<dbReference type="EMBL" id="CAJJDM010000136">
    <property type="protein sequence ID" value="CAD8107440.1"/>
    <property type="molecule type" value="Genomic_DNA"/>
</dbReference>
<dbReference type="AlphaFoldDB" id="A0A8S1PW07"/>
<accession>A0A8S1PW07</accession>
<dbReference type="Proteomes" id="UP000688137">
    <property type="component" value="Unassembled WGS sequence"/>
</dbReference>
<evidence type="ECO:0000313" key="1">
    <source>
        <dbReference type="EMBL" id="CAD8107440.1"/>
    </source>
</evidence>
<protein>
    <submittedName>
        <fullName evidence="1">Uncharacterized protein</fullName>
    </submittedName>
</protein>
<organism evidence="1 2">
    <name type="scientific">Paramecium primaurelia</name>
    <dbReference type="NCBI Taxonomy" id="5886"/>
    <lineage>
        <taxon>Eukaryota</taxon>
        <taxon>Sar</taxon>
        <taxon>Alveolata</taxon>
        <taxon>Ciliophora</taxon>
        <taxon>Intramacronucleata</taxon>
        <taxon>Oligohymenophorea</taxon>
        <taxon>Peniculida</taxon>
        <taxon>Parameciidae</taxon>
        <taxon>Paramecium</taxon>
    </lineage>
</organism>
<evidence type="ECO:0000313" key="2">
    <source>
        <dbReference type="Proteomes" id="UP000688137"/>
    </source>
</evidence>